<dbReference type="EMBL" id="SZYD01000008">
    <property type="protein sequence ID" value="KAD5507834.1"/>
    <property type="molecule type" value="Genomic_DNA"/>
</dbReference>
<dbReference type="SMART" id="SM00526">
    <property type="entry name" value="H15"/>
    <property type="match status" value="1"/>
</dbReference>
<evidence type="ECO:0000256" key="4">
    <source>
        <dbReference type="ARBA" id="ARBA00023125"/>
    </source>
</evidence>
<keyword evidence="4 6" id="KW-0238">DNA-binding</keyword>
<dbReference type="CDD" id="cd00073">
    <property type="entry name" value="H15"/>
    <property type="match status" value="1"/>
</dbReference>
<dbReference type="Proteomes" id="UP000326396">
    <property type="component" value="Linkage Group LG16"/>
</dbReference>
<comment type="subcellular location">
    <subcellularLocation>
        <location evidence="2">Chromosome</location>
    </subcellularLocation>
    <subcellularLocation>
        <location evidence="1 6">Nucleus</location>
    </subcellularLocation>
</comment>
<organism evidence="9 10">
    <name type="scientific">Mikania micrantha</name>
    <name type="common">bitter vine</name>
    <dbReference type="NCBI Taxonomy" id="192012"/>
    <lineage>
        <taxon>Eukaryota</taxon>
        <taxon>Viridiplantae</taxon>
        <taxon>Streptophyta</taxon>
        <taxon>Embryophyta</taxon>
        <taxon>Tracheophyta</taxon>
        <taxon>Spermatophyta</taxon>
        <taxon>Magnoliopsida</taxon>
        <taxon>eudicotyledons</taxon>
        <taxon>Gunneridae</taxon>
        <taxon>Pentapetalae</taxon>
        <taxon>asterids</taxon>
        <taxon>campanulids</taxon>
        <taxon>Asterales</taxon>
        <taxon>Asteraceae</taxon>
        <taxon>Asteroideae</taxon>
        <taxon>Heliantheae alliance</taxon>
        <taxon>Eupatorieae</taxon>
        <taxon>Mikania</taxon>
    </lineage>
</organism>
<gene>
    <name evidence="9" type="ORF">E3N88_15537</name>
</gene>
<dbReference type="GO" id="GO:0031492">
    <property type="term" value="F:nucleosomal DNA binding"/>
    <property type="evidence" value="ECO:0007669"/>
    <property type="project" value="TreeGrafter"/>
</dbReference>
<dbReference type="GO" id="GO:0006334">
    <property type="term" value="P:nucleosome assembly"/>
    <property type="evidence" value="ECO:0007669"/>
    <property type="project" value="InterPro"/>
</dbReference>
<feature type="region of interest" description="Disordered" evidence="7">
    <location>
        <begin position="111"/>
        <end position="181"/>
    </location>
</feature>
<comment type="similarity">
    <text evidence="6">Belongs to the histone H1/H5 family.</text>
</comment>
<dbReference type="PANTHER" id="PTHR11467">
    <property type="entry name" value="HISTONE H1"/>
    <property type="match status" value="1"/>
</dbReference>
<proteinExistence type="inferred from homology"/>
<dbReference type="InterPro" id="IPR005819">
    <property type="entry name" value="H1/H5"/>
</dbReference>
<feature type="domain" description="H15" evidence="8">
    <location>
        <begin position="40"/>
        <end position="109"/>
    </location>
</feature>
<reference evidence="9 10" key="1">
    <citation type="submission" date="2019-05" db="EMBL/GenBank/DDBJ databases">
        <title>Mikania micrantha, genome provides insights into the molecular mechanism of rapid growth.</title>
        <authorList>
            <person name="Liu B."/>
        </authorList>
    </citation>
    <scope>NUCLEOTIDE SEQUENCE [LARGE SCALE GENOMIC DNA]</scope>
    <source>
        <strain evidence="9">NLD-2019</strain>
        <tissue evidence="9">Leaf</tissue>
    </source>
</reference>
<evidence type="ECO:0000313" key="9">
    <source>
        <dbReference type="EMBL" id="KAD5507834.1"/>
    </source>
</evidence>
<feature type="region of interest" description="Disordered" evidence="7">
    <location>
        <begin position="1"/>
        <end position="42"/>
    </location>
</feature>
<dbReference type="OrthoDB" id="1110759at2759"/>
<dbReference type="PRINTS" id="PR00624">
    <property type="entry name" value="HISTONEH5"/>
</dbReference>
<accession>A0A5N6NX22</accession>
<dbReference type="GO" id="GO:0030261">
    <property type="term" value="P:chromosome condensation"/>
    <property type="evidence" value="ECO:0007669"/>
    <property type="project" value="TreeGrafter"/>
</dbReference>
<evidence type="ECO:0000256" key="2">
    <source>
        <dbReference type="ARBA" id="ARBA00004286"/>
    </source>
</evidence>
<evidence type="ECO:0000259" key="8">
    <source>
        <dbReference type="PROSITE" id="PS51504"/>
    </source>
</evidence>
<dbReference type="GO" id="GO:0030527">
    <property type="term" value="F:structural constituent of chromatin"/>
    <property type="evidence" value="ECO:0007669"/>
    <property type="project" value="InterPro"/>
</dbReference>
<dbReference type="PANTHER" id="PTHR11467:SF131">
    <property type="entry name" value="HISTONE H1"/>
    <property type="match status" value="1"/>
</dbReference>
<protein>
    <recommendedName>
        <fullName evidence="8">H15 domain-containing protein</fullName>
    </recommendedName>
</protein>
<dbReference type="GO" id="GO:0003690">
    <property type="term" value="F:double-stranded DNA binding"/>
    <property type="evidence" value="ECO:0007669"/>
    <property type="project" value="TreeGrafter"/>
</dbReference>
<evidence type="ECO:0000256" key="5">
    <source>
        <dbReference type="ARBA" id="ARBA00023242"/>
    </source>
</evidence>
<dbReference type="GO" id="GO:0000786">
    <property type="term" value="C:nucleosome"/>
    <property type="evidence" value="ECO:0007669"/>
    <property type="project" value="InterPro"/>
</dbReference>
<dbReference type="SUPFAM" id="SSF46785">
    <property type="entry name" value="Winged helix' DNA-binding domain"/>
    <property type="match status" value="1"/>
</dbReference>
<dbReference type="GO" id="GO:0045910">
    <property type="term" value="P:negative regulation of DNA recombination"/>
    <property type="evidence" value="ECO:0007669"/>
    <property type="project" value="TreeGrafter"/>
</dbReference>
<feature type="compositionally biased region" description="Low complexity" evidence="7">
    <location>
        <begin position="155"/>
        <end position="175"/>
    </location>
</feature>
<dbReference type="GO" id="GO:0005634">
    <property type="term" value="C:nucleus"/>
    <property type="evidence" value="ECO:0007669"/>
    <property type="project" value="UniProtKB-SubCell"/>
</dbReference>
<sequence length="229" mass="24121">MATEESIVPTEATTGAVPASEKMKKVKKAPVKGRPRSPSLHPPYFEMIKEAIVSLKERTGSSQYAIAKFIEEKQKNLPTNFKKVLSIQLKKSLAAGKLVKVKASYKLPAAGSPAASALAKKKPAAKPKPVKKTTPAKKKTVTKPKPALKAKVAAKPKTVGKANKPIAKPKAVAAKAKPKAKATVKAAKIAKTLTKSTPGKKAAAAKKKPAVKSLKPMAKKATGTKKVKK</sequence>
<feature type="compositionally biased region" description="Basic residues" evidence="7">
    <location>
        <begin position="119"/>
        <end position="154"/>
    </location>
</feature>
<comment type="caution">
    <text evidence="9">The sequence shown here is derived from an EMBL/GenBank/DDBJ whole genome shotgun (WGS) entry which is preliminary data.</text>
</comment>
<evidence type="ECO:0000256" key="3">
    <source>
        <dbReference type="ARBA" id="ARBA00022454"/>
    </source>
</evidence>
<dbReference type="Gene3D" id="1.10.10.10">
    <property type="entry name" value="Winged helix-like DNA-binding domain superfamily/Winged helix DNA-binding domain"/>
    <property type="match status" value="1"/>
</dbReference>
<dbReference type="PROSITE" id="PS51504">
    <property type="entry name" value="H15"/>
    <property type="match status" value="1"/>
</dbReference>
<dbReference type="InterPro" id="IPR036388">
    <property type="entry name" value="WH-like_DNA-bd_sf"/>
</dbReference>
<keyword evidence="5 6" id="KW-0539">Nucleus</keyword>
<evidence type="ECO:0000256" key="1">
    <source>
        <dbReference type="ARBA" id="ARBA00004123"/>
    </source>
</evidence>
<feature type="region of interest" description="Disordered" evidence="7">
    <location>
        <begin position="194"/>
        <end position="229"/>
    </location>
</feature>
<evidence type="ECO:0000256" key="6">
    <source>
        <dbReference type="RuleBase" id="RU003894"/>
    </source>
</evidence>
<name>A0A5N6NX22_9ASTR</name>
<keyword evidence="10" id="KW-1185">Reference proteome</keyword>
<dbReference type="Pfam" id="PF00538">
    <property type="entry name" value="Linker_histone"/>
    <property type="match status" value="1"/>
</dbReference>
<keyword evidence="3 6" id="KW-0158">Chromosome</keyword>
<evidence type="ECO:0000313" key="10">
    <source>
        <dbReference type="Proteomes" id="UP000326396"/>
    </source>
</evidence>
<dbReference type="AlphaFoldDB" id="A0A5N6NX22"/>
<dbReference type="InterPro" id="IPR005818">
    <property type="entry name" value="Histone_H1/H5_H15"/>
</dbReference>
<feature type="compositionally biased region" description="Basic residues" evidence="7">
    <location>
        <begin position="24"/>
        <end position="35"/>
    </location>
</feature>
<dbReference type="InterPro" id="IPR036390">
    <property type="entry name" value="WH_DNA-bd_sf"/>
</dbReference>
<evidence type="ECO:0000256" key="7">
    <source>
        <dbReference type="SAM" id="MobiDB-lite"/>
    </source>
</evidence>